<sequence>MNATYRELTVAGLWHNNPGLVQLLGLCPLMAVTTNFVNGLGLGLATLLALVASNLAISTVRDYIRPEIRIPAFVLIIAGNVTLIEMLMQAYFHDLYNILGIFIPLIVTNCIVIGRSEAYASKNPPLHAGYDSLMMGIGFMLVLMVLGGMRELVGNGTLFAQAHLMFGEAARGLTLTLGDDFKGLLLAALPPGAFIGLGFLVALKNYIDKRMAQTAKSAKTMPINNLGETA</sequence>
<gene>
    <name evidence="9" type="primary">rnfE</name>
    <name evidence="10" type="ORF">QJT81_15880</name>
</gene>
<dbReference type="HAMAP" id="MF_00478">
    <property type="entry name" value="RsxE_RnfE"/>
    <property type="match status" value="1"/>
</dbReference>
<feature type="transmembrane region" description="Helical" evidence="9">
    <location>
        <begin position="72"/>
        <end position="92"/>
    </location>
</feature>
<dbReference type="GO" id="GO:0022900">
    <property type="term" value="P:electron transport chain"/>
    <property type="evidence" value="ECO:0007669"/>
    <property type="project" value="UniProtKB-UniRule"/>
</dbReference>
<dbReference type="Pfam" id="PF02508">
    <property type="entry name" value="Rnf-Nqr"/>
    <property type="match status" value="1"/>
</dbReference>
<evidence type="ECO:0000256" key="8">
    <source>
        <dbReference type="ARBA" id="ARBA00023136"/>
    </source>
</evidence>
<dbReference type="InterPro" id="IPR010968">
    <property type="entry name" value="RnfE"/>
</dbReference>
<comment type="function">
    <text evidence="9">Part of a membrane-bound complex that couples electron transfer with translocation of ions across the membrane.</text>
</comment>
<keyword evidence="2 9" id="KW-0813">Transport</keyword>
<proteinExistence type="inferred from homology"/>
<dbReference type="NCBIfam" id="TIGR01948">
    <property type="entry name" value="rnfE"/>
    <property type="match status" value="1"/>
</dbReference>
<comment type="similarity">
    <text evidence="9">Belongs to the NqrDE/RnfAE family.</text>
</comment>
<dbReference type="PANTHER" id="PTHR30586:SF0">
    <property type="entry name" value="ION-TRANSLOCATING OXIDOREDUCTASE COMPLEX SUBUNIT E"/>
    <property type="match status" value="1"/>
</dbReference>
<dbReference type="Proteomes" id="UP001301326">
    <property type="component" value="Chromosome"/>
</dbReference>
<feature type="transmembrane region" description="Helical" evidence="9">
    <location>
        <begin position="183"/>
        <end position="203"/>
    </location>
</feature>
<dbReference type="GO" id="GO:0012505">
    <property type="term" value="C:endomembrane system"/>
    <property type="evidence" value="ECO:0007669"/>
    <property type="project" value="UniProtKB-SubCell"/>
</dbReference>
<feature type="transmembrane region" description="Helical" evidence="9">
    <location>
        <begin position="128"/>
        <end position="149"/>
    </location>
</feature>
<dbReference type="KEGG" id="tput:QJT81_15880"/>
<evidence type="ECO:0000256" key="9">
    <source>
        <dbReference type="HAMAP-Rule" id="MF_00478"/>
    </source>
</evidence>
<dbReference type="InterPro" id="IPR003667">
    <property type="entry name" value="NqrDE/RnfAE"/>
</dbReference>
<keyword evidence="7 9" id="KW-1133">Transmembrane helix</keyword>
<keyword evidence="3 9" id="KW-0997">Cell inner membrane</keyword>
<evidence type="ECO:0000256" key="3">
    <source>
        <dbReference type="ARBA" id="ARBA00022519"/>
    </source>
</evidence>
<protein>
    <recommendedName>
        <fullName evidence="9">Ion-translocating oxidoreductase complex subunit E</fullName>
        <ecNumber evidence="9">7.-.-.-</ecNumber>
    </recommendedName>
    <alternativeName>
        <fullName evidence="9">Rnf electron transport complex subunit E</fullName>
    </alternativeName>
</protein>
<evidence type="ECO:0000256" key="7">
    <source>
        <dbReference type="ARBA" id="ARBA00022989"/>
    </source>
</evidence>
<feature type="transmembrane region" description="Helical" evidence="9">
    <location>
        <begin position="98"/>
        <end position="116"/>
    </location>
</feature>
<keyword evidence="6 9" id="KW-0249">Electron transport</keyword>
<organism evidence="10">
    <name type="scientific">Candidatus Thiothrix putei</name>
    <dbReference type="NCBI Taxonomy" id="3080811"/>
    <lineage>
        <taxon>Bacteria</taxon>
        <taxon>Pseudomonadati</taxon>
        <taxon>Pseudomonadota</taxon>
        <taxon>Gammaproteobacteria</taxon>
        <taxon>Thiotrichales</taxon>
        <taxon>Thiotrichaceae</taxon>
        <taxon>Thiothrix</taxon>
    </lineage>
</organism>
<dbReference type="EMBL" id="CP124756">
    <property type="protein sequence ID" value="WGZ93276.1"/>
    <property type="molecule type" value="Genomic_DNA"/>
</dbReference>
<name>A0AA95H9R7_9GAMM</name>
<dbReference type="PIRSF" id="PIRSF006102">
    <property type="entry name" value="NQR_DE"/>
    <property type="match status" value="1"/>
</dbReference>
<keyword evidence="8 9" id="KW-0472">Membrane</keyword>
<dbReference type="PANTHER" id="PTHR30586">
    <property type="entry name" value="ELECTRON TRANSPORT COMPLEX PROTEIN RNFE"/>
    <property type="match status" value="1"/>
</dbReference>
<feature type="transmembrane region" description="Helical" evidence="9">
    <location>
        <begin position="39"/>
        <end position="60"/>
    </location>
</feature>
<evidence type="ECO:0000313" key="10">
    <source>
        <dbReference type="EMBL" id="WGZ93276.1"/>
    </source>
</evidence>
<dbReference type="EC" id="7.-.-.-" evidence="9"/>
<dbReference type="AlphaFoldDB" id="A0AA95H9R7"/>
<reference evidence="10" key="2">
    <citation type="submission" date="2023-04" db="EMBL/GenBank/DDBJ databases">
        <authorList>
            <person name="Beletskiy A.V."/>
            <person name="Mardanov A.V."/>
            <person name="Ravin N.V."/>
        </authorList>
    </citation>
    <scope>NUCLEOTIDE SEQUENCE</scope>
    <source>
        <strain evidence="10">GKL-02</strain>
    </source>
</reference>
<evidence type="ECO:0000256" key="1">
    <source>
        <dbReference type="ARBA" id="ARBA00004127"/>
    </source>
</evidence>
<evidence type="ECO:0000256" key="5">
    <source>
        <dbReference type="ARBA" id="ARBA00022967"/>
    </source>
</evidence>
<comment type="subunit">
    <text evidence="9">The complex is composed of six subunits: RnfA, RnfB, RnfC, RnfD, RnfE and RnfG.</text>
</comment>
<comment type="subcellular location">
    <subcellularLocation>
        <location evidence="9">Cell inner membrane</location>
        <topology evidence="9">Multi-pass membrane protein</topology>
    </subcellularLocation>
    <subcellularLocation>
        <location evidence="1">Endomembrane system</location>
        <topology evidence="1">Multi-pass membrane protein</topology>
    </subcellularLocation>
</comment>
<evidence type="ECO:0000256" key="6">
    <source>
        <dbReference type="ARBA" id="ARBA00022982"/>
    </source>
</evidence>
<keyword evidence="9" id="KW-1003">Cell membrane</keyword>
<evidence type="ECO:0000256" key="2">
    <source>
        <dbReference type="ARBA" id="ARBA00022448"/>
    </source>
</evidence>
<reference evidence="10" key="1">
    <citation type="journal article" date="2023" name="Int. J. Mol. Sci.">
        <title>Metagenomics Revealed a New Genus 'Candidatus Thiocaldithrix dubininis' gen. nov., sp. nov. and a New Species 'Candidatus Thiothrix putei' sp. nov. in the Family Thiotrichaceae, Some Members of Which Have Traits of Both Na+- and H+-Motive Energetics.</title>
        <authorList>
            <person name="Ravin N.V."/>
            <person name="Muntyan M.S."/>
            <person name="Smolyakov D.D."/>
            <person name="Rudenko T.S."/>
            <person name="Beletsky A.V."/>
            <person name="Mardanov A.V."/>
            <person name="Grabovich M.Y."/>
        </authorList>
    </citation>
    <scope>NUCLEOTIDE SEQUENCE</scope>
    <source>
        <strain evidence="10">GKL-02</strain>
    </source>
</reference>
<dbReference type="NCBIfam" id="NF009070">
    <property type="entry name" value="PRK12405.1"/>
    <property type="match status" value="1"/>
</dbReference>
<accession>A0AA95H9R7</accession>
<evidence type="ECO:0000256" key="4">
    <source>
        <dbReference type="ARBA" id="ARBA00022692"/>
    </source>
</evidence>
<keyword evidence="4 9" id="KW-0812">Transmembrane</keyword>
<keyword evidence="5 9" id="KW-1278">Translocase</keyword>
<dbReference type="GO" id="GO:0005886">
    <property type="term" value="C:plasma membrane"/>
    <property type="evidence" value="ECO:0007669"/>
    <property type="project" value="UniProtKB-SubCell"/>
</dbReference>